<dbReference type="AlphaFoldDB" id="A0A813GVX0"/>
<dbReference type="PANTHER" id="PTHR24413">
    <property type="entry name" value="SPECKLE-TYPE POZ PROTEIN"/>
    <property type="match status" value="1"/>
</dbReference>
<dbReference type="EMBL" id="CAJNNV010029266">
    <property type="protein sequence ID" value="CAE8627790.1"/>
    <property type="molecule type" value="Genomic_DNA"/>
</dbReference>
<feature type="domain" description="BTB" evidence="1">
    <location>
        <begin position="13"/>
        <end position="72"/>
    </location>
</feature>
<dbReference type="InterPro" id="IPR011333">
    <property type="entry name" value="SKP1/BTB/POZ_sf"/>
</dbReference>
<evidence type="ECO:0000313" key="3">
    <source>
        <dbReference type="Proteomes" id="UP000654075"/>
    </source>
</evidence>
<comment type="caution">
    <text evidence="2">The sequence shown here is derived from an EMBL/GenBank/DDBJ whole genome shotgun (WGS) entry which is preliminary data.</text>
</comment>
<gene>
    <name evidence="2" type="ORF">PGLA1383_LOCUS44507</name>
</gene>
<dbReference type="PROSITE" id="PS50097">
    <property type="entry name" value="BTB"/>
    <property type="match status" value="1"/>
</dbReference>
<sequence>MMSDASDAAAVQPDVEVLVEGKVFQAHSQVMMLASPVFAAMLTSCMQEGRTQKIDLVGKKAAEFSVFLEFVYPCQGRFANVDACNVDFLLAWFEEYQLGSKMKEDCEKQLLKMPCSFPRLLQAFKFGLKAQYKRCLEDTAKKFAELTAQEFLDMGNAPTITQDLLPLVKKAILAERVQAKKEIAVAVDHAKKNRTYVAKNYALWPHCGEELCTPPTDLAVAVRLGL</sequence>
<reference evidence="2" key="1">
    <citation type="submission" date="2021-02" db="EMBL/GenBank/DDBJ databases">
        <authorList>
            <person name="Dougan E. K."/>
            <person name="Rhodes N."/>
            <person name="Thang M."/>
            <person name="Chan C."/>
        </authorList>
    </citation>
    <scope>NUCLEOTIDE SEQUENCE</scope>
</reference>
<evidence type="ECO:0000259" key="1">
    <source>
        <dbReference type="PROSITE" id="PS50097"/>
    </source>
</evidence>
<dbReference type="InterPro" id="IPR000210">
    <property type="entry name" value="BTB/POZ_dom"/>
</dbReference>
<organism evidence="2 3">
    <name type="scientific">Polarella glacialis</name>
    <name type="common">Dinoflagellate</name>
    <dbReference type="NCBI Taxonomy" id="89957"/>
    <lineage>
        <taxon>Eukaryota</taxon>
        <taxon>Sar</taxon>
        <taxon>Alveolata</taxon>
        <taxon>Dinophyceae</taxon>
        <taxon>Suessiales</taxon>
        <taxon>Suessiaceae</taxon>
        <taxon>Polarella</taxon>
    </lineage>
</organism>
<dbReference type="Gene3D" id="3.30.710.10">
    <property type="entry name" value="Potassium Channel Kv1.1, Chain A"/>
    <property type="match status" value="1"/>
</dbReference>
<accession>A0A813GVX0</accession>
<dbReference type="SUPFAM" id="SSF54695">
    <property type="entry name" value="POZ domain"/>
    <property type="match status" value="1"/>
</dbReference>
<dbReference type="SMART" id="SM00225">
    <property type="entry name" value="BTB"/>
    <property type="match status" value="1"/>
</dbReference>
<protein>
    <recommendedName>
        <fullName evidence="1">BTB domain-containing protein</fullName>
    </recommendedName>
</protein>
<evidence type="ECO:0000313" key="2">
    <source>
        <dbReference type="EMBL" id="CAE8627790.1"/>
    </source>
</evidence>
<dbReference type="Pfam" id="PF00651">
    <property type="entry name" value="BTB"/>
    <property type="match status" value="1"/>
</dbReference>
<keyword evidence="3" id="KW-1185">Reference proteome</keyword>
<proteinExistence type="predicted"/>
<dbReference type="Proteomes" id="UP000654075">
    <property type="component" value="Unassembled WGS sequence"/>
</dbReference>
<name>A0A813GVX0_POLGL</name>
<dbReference type="OrthoDB" id="437909at2759"/>
<dbReference type="CDD" id="cd18186">
    <property type="entry name" value="BTB_POZ_ZBTB_KLHL-like"/>
    <property type="match status" value="1"/>
</dbReference>